<feature type="chain" id="PRO_5012354198" evidence="2">
    <location>
        <begin position="24"/>
        <end position="248"/>
    </location>
</feature>
<comment type="caution">
    <text evidence="4">The sequence shown here is derived from an EMBL/GenBank/DDBJ whole genome shotgun (WGS) entry which is preliminary data.</text>
</comment>
<dbReference type="InterPro" id="IPR011250">
    <property type="entry name" value="OMP/PagP_B-barrel"/>
</dbReference>
<dbReference type="Gene3D" id="2.40.160.20">
    <property type="match status" value="1"/>
</dbReference>
<dbReference type="Proteomes" id="UP000197783">
    <property type="component" value="Unassembled WGS sequence"/>
</dbReference>
<evidence type="ECO:0000313" key="4">
    <source>
        <dbReference type="EMBL" id="OWK29898.1"/>
    </source>
</evidence>
<gene>
    <name evidence="4" type="ORF">SPMU_23200</name>
</gene>
<feature type="domain" description="Outer membrane protein beta-barrel" evidence="3">
    <location>
        <begin position="9"/>
        <end position="248"/>
    </location>
</feature>
<accession>A0A245ZJI0</accession>
<dbReference type="EMBL" id="NBBJ01000003">
    <property type="protein sequence ID" value="OWK29898.1"/>
    <property type="molecule type" value="Genomic_DNA"/>
</dbReference>
<sequence>MRGIIVHAAVLLAAGLIAAPAVAQDNNRGAYAELSVGLARVHDNDIGYFDEGGTFGGSGARDTAWFEADLQNSATFGGALGYDFGIVRADLRVDYARSKIRSLTVKSVNGSPLTLTPADGADICAYLEVDDCSVSGNTISADGSRARQLSALANLWVDIPTGSAITPYVGGGAGIGGYEVDGEGKARFAWQLGAGVSFDLSPSVALFGDYRFRQIQGATIAYDDFPDAGVIVGKVKTSTFNLGVRFRF</sequence>
<dbReference type="InterPro" id="IPR027385">
    <property type="entry name" value="Beta-barrel_OMP"/>
</dbReference>
<keyword evidence="1 2" id="KW-0732">Signal</keyword>
<dbReference type="Pfam" id="PF13505">
    <property type="entry name" value="OMP_b-brl"/>
    <property type="match status" value="1"/>
</dbReference>
<feature type="signal peptide" evidence="2">
    <location>
        <begin position="1"/>
        <end position="23"/>
    </location>
</feature>
<dbReference type="SUPFAM" id="SSF56925">
    <property type="entry name" value="OMPA-like"/>
    <property type="match status" value="1"/>
</dbReference>
<name>A0A245ZJI0_9SPHN</name>
<evidence type="ECO:0000256" key="2">
    <source>
        <dbReference type="SAM" id="SignalP"/>
    </source>
</evidence>
<evidence type="ECO:0000256" key="1">
    <source>
        <dbReference type="ARBA" id="ARBA00022729"/>
    </source>
</evidence>
<protein>
    <submittedName>
        <fullName evidence="4">Surface antigen</fullName>
    </submittedName>
</protein>
<dbReference type="AlphaFoldDB" id="A0A245ZJI0"/>
<proteinExistence type="predicted"/>
<dbReference type="RefSeq" id="WP_169715700.1">
    <property type="nucleotide sequence ID" value="NZ_NBBJ01000003.1"/>
</dbReference>
<evidence type="ECO:0000313" key="5">
    <source>
        <dbReference type="Proteomes" id="UP000197783"/>
    </source>
</evidence>
<evidence type="ECO:0000259" key="3">
    <source>
        <dbReference type="Pfam" id="PF13505"/>
    </source>
</evidence>
<organism evidence="4 5">
    <name type="scientific">Sphingomonas mucosissima</name>
    <dbReference type="NCBI Taxonomy" id="370959"/>
    <lineage>
        <taxon>Bacteria</taxon>
        <taxon>Pseudomonadati</taxon>
        <taxon>Pseudomonadota</taxon>
        <taxon>Alphaproteobacteria</taxon>
        <taxon>Sphingomonadales</taxon>
        <taxon>Sphingomonadaceae</taxon>
        <taxon>Sphingomonas</taxon>
    </lineage>
</organism>
<keyword evidence="5" id="KW-1185">Reference proteome</keyword>
<reference evidence="4 5" key="1">
    <citation type="submission" date="2017-03" db="EMBL/GenBank/DDBJ databases">
        <title>Genome sequence of Sphingomonas mucosissima DSM 17494.</title>
        <authorList>
            <person name="Poehlein A."/>
            <person name="Wuebbeler J.H."/>
            <person name="Steinbuechel A."/>
            <person name="Daniel R."/>
        </authorList>
    </citation>
    <scope>NUCLEOTIDE SEQUENCE [LARGE SCALE GENOMIC DNA]</scope>
    <source>
        <strain evidence="4 5">DSM 17494</strain>
    </source>
</reference>